<feature type="region of interest" description="Disordered" evidence="1">
    <location>
        <begin position="1"/>
        <end position="22"/>
    </location>
</feature>
<comment type="caution">
    <text evidence="2">The sequence shown here is derived from an EMBL/GenBank/DDBJ whole genome shotgun (WGS) entry which is preliminary data.</text>
</comment>
<evidence type="ECO:0000313" key="3">
    <source>
        <dbReference type="Proteomes" id="UP001066276"/>
    </source>
</evidence>
<gene>
    <name evidence="2" type="ORF">NDU88_000630</name>
</gene>
<dbReference type="Proteomes" id="UP001066276">
    <property type="component" value="Chromosome 2_2"/>
</dbReference>
<name>A0AAV7UQI6_PLEWA</name>
<accession>A0AAV7UQI6</accession>
<evidence type="ECO:0000256" key="1">
    <source>
        <dbReference type="SAM" id="MobiDB-lite"/>
    </source>
</evidence>
<sequence length="97" mass="11135">MRQSRCFTAGSHPCSHSSPLQARPAQLRATRYSDVRRPMSDIPAVLPLTAIGSSTYMQHRSLELSESLAFFPHMKRFKDRARWLNSFFQVLRPPTIC</sequence>
<dbReference type="AlphaFoldDB" id="A0AAV7UQI6"/>
<evidence type="ECO:0000313" key="2">
    <source>
        <dbReference type="EMBL" id="KAJ1191314.1"/>
    </source>
</evidence>
<protein>
    <submittedName>
        <fullName evidence="2">Uncharacterized protein</fullName>
    </submittedName>
</protein>
<dbReference type="EMBL" id="JANPWB010000004">
    <property type="protein sequence ID" value="KAJ1191314.1"/>
    <property type="molecule type" value="Genomic_DNA"/>
</dbReference>
<keyword evidence="3" id="KW-1185">Reference proteome</keyword>
<proteinExistence type="predicted"/>
<organism evidence="2 3">
    <name type="scientific">Pleurodeles waltl</name>
    <name type="common">Iberian ribbed newt</name>
    <dbReference type="NCBI Taxonomy" id="8319"/>
    <lineage>
        <taxon>Eukaryota</taxon>
        <taxon>Metazoa</taxon>
        <taxon>Chordata</taxon>
        <taxon>Craniata</taxon>
        <taxon>Vertebrata</taxon>
        <taxon>Euteleostomi</taxon>
        <taxon>Amphibia</taxon>
        <taxon>Batrachia</taxon>
        <taxon>Caudata</taxon>
        <taxon>Salamandroidea</taxon>
        <taxon>Salamandridae</taxon>
        <taxon>Pleurodelinae</taxon>
        <taxon>Pleurodeles</taxon>
    </lineage>
</organism>
<reference evidence="2" key="1">
    <citation type="journal article" date="2022" name="bioRxiv">
        <title>Sequencing and chromosome-scale assembly of the giantPleurodeles waltlgenome.</title>
        <authorList>
            <person name="Brown T."/>
            <person name="Elewa A."/>
            <person name="Iarovenko S."/>
            <person name="Subramanian E."/>
            <person name="Araus A.J."/>
            <person name="Petzold A."/>
            <person name="Susuki M."/>
            <person name="Suzuki K.-i.T."/>
            <person name="Hayashi T."/>
            <person name="Toyoda A."/>
            <person name="Oliveira C."/>
            <person name="Osipova E."/>
            <person name="Leigh N.D."/>
            <person name="Simon A."/>
            <person name="Yun M.H."/>
        </authorList>
    </citation>
    <scope>NUCLEOTIDE SEQUENCE</scope>
    <source>
        <strain evidence="2">20211129_DDA</strain>
        <tissue evidence="2">Liver</tissue>
    </source>
</reference>